<evidence type="ECO:0000313" key="3">
    <source>
        <dbReference type="Proteomes" id="UP000236621"/>
    </source>
</evidence>
<dbReference type="Proteomes" id="UP000236621">
    <property type="component" value="Unassembled WGS sequence"/>
</dbReference>
<gene>
    <name evidence="2" type="ORF">TCAP_01512</name>
</gene>
<proteinExistence type="predicted"/>
<evidence type="ECO:0000256" key="1">
    <source>
        <dbReference type="SAM" id="MobiDB-lite"/>
    </source>
</evidence>
<feature type="compositionally biased region" description="Polar residues" evidence="1">
    <location>
        <begin position="183"/>
        <end position="192"/>
    </location>
</feature>
<keyword evidence="3" id="KW-1185">Reference proteome</keyword>
<dbReference type="EMBL" id="NRSZ01000243">
    <property type="protein sequence ID" value="PNY28563.1"/>
    <property type="molecule type" value="Genomic_DNA"/>
</dbReference>
<sequence length="199" mass="20646">MAGLALMARDDYMSSVQPTQPSVGHQHRHHPAGCLIRPIRPGLGESGTLACTTRAVISSSTALSALEWHPTPAGDATTDDGDAATSLGLTAAGELVLQGSTALATDSTQTTTLGLGVLAPSCWPRTRQQSILSLQSTAHHGAYPAHTRRDGLNCDAIAAASDLDPLLPSLSPIQVTPPKPQAGRQQAPQSLLSRRKPAE</sequence>
<organism evidence="2 3">
    <name type="scientific">Tolypocladium capitatum</name>
    <dbReference type="NCBI Taxonomy" id="45235"/>
    <lineage>
        <taxon>Eukaryota</taxon>
        <taxon>Fungi</taxon>
        <taxon>Dikarya</taxon>
        <taxon>Ascomycota</taxon>
        <taxon>Pezizomycotina</taxon>
        <taxon>Sordariomycetes</taxon>
        <taxon>Hypocreomycetidae</taxon>
        <taxon>Hypocreales</taxon>
        <taxon>Ophiocordycipitaceae</taxon>
        <taxon>Tolypocladium</taxon>
    </lineage>
</organism>
<evidence type="ECO:0000313" key="2">
    <source>
        <dbReference type="EMBL" id="PNY28563.1"/>
    </source>
</evidence>
<dbReference type="AlphaFoldDB" id="A0A2K3QM04"/>
<protein>
    <submittedName>
        <fullName evidence="2">Uncharacterized protein</fullName>
    </submittedName>
</protein>
<reference evidence="2 3" key="1">
    <citation type="submission" date="2017-08" db="EMBL/GenBank/DDBJ databases">
        <title>Harnessing the power of phylogenomics to disentangle the directionality and signatures of interkingdom host jumping in the parasitic fungal genus Tolypocladium.</title>
        <authorList>
            <person name="Quandt C.A."/>
            <person name="Patterson W."/>
            <person name="Spatafora J.W."/>
        </authorList>
    </citation>
    <scope>NUCLEOTIDE SEQUENCE [LARGE SCALE GENOMIC DNA]</scope>
    <source>
        <strain evidence="2 3">CBS 113982</strain>
    </source>
</reference>
<accession>A0A2K3QM04</accession>
<name>A0A2K3QM04_9HYPO</name>
<feature type="region of interest" description="Disordered" evidence="1">
    <location>
        <begin position="167"/>
        <end position="199"/>
    </location>
</feature>
<comment type="caution">
    <text evidence="2">The sequence shown here is derived from an EMBL/GenBank/DDBJ whole genome shotgun (WGS) entry which is preliminary data.</text>
</comment>